<dbReference type="Proteomes" id="UP001141806">
    <property type="component" value="Unassembled WGS sequence"/>
</dbReference>
<accession>A0A9Q0GNK1</accession>
<evidence type="ECO:0000313" key="2">
    <source>
        <dbReference type="Proteomes" id="UP001141806"/>
    </source>
</evidence>
<organism evidence="1 2">
    <name type="scientific">Protea cynaroides</name>
    <dbReference type="NCBI Taxonomy" id="273540"/>
    <lineage>
        <taxon>Eukaryota</taxon>
        <taxon>Viridiplantae</taxon>
        <taxon>Streptophyta</taxon>
        <taxon>Embryophyta</taxon>
        <taxon>Tracheophyta</taxon>
        <taxon>Spermatophyta</taxon>
        <taxon>Magnoliopsida</taxon>
        <taxon>Proteales</taxon>
        <taxon>Proteaceae</taxon>
        <taxon>Protea</taxon>
    </lineage>
</organism>
<name>A0A9Q0GNK1_9MAGN</name>
<dbReference type="OrthoDB" id="783877at2759"/>
<keyword evidence="2" id="KW-1185">Reference proteome</keyword>
<comment type="caution">
    <text evidence="1">The sequence shown here is derived from an EMBL/GenBank/DDBJ whole genome shotgun (WGS) entry which is preliminary data.</text>
</comment>
<dbReference type="EMBL" id="JAMYWD010000870">
    <property type="protein sequence ID" value="KAJ4946682.1"/>
    <property type="molecule type" value="Genomic_DNA"/>
</dbReference>
<dbReference type="PANTHER" id="PTHR37181:SF1">
    <property type="entry name" value="F6A14.6 PROTEIN"/>
    <property type="match status" value="1"/>
</dbReference>
<evidence type="ECO:0000313" key="1">
    <source>
        <dbReference type="EMBL" id="KAJ4946682.1"/>
    </source>
</evidence>
<protein>
    <submittedName>
        <fullName evidence="1">Uncharacterized protein</fullName>
    </submittedName>
</protein>
<gene>
    <name evidence="1" type="ORF">NE237_000120</name>
</gene>
<dbReference type="PANTHER" id="PTHR37181">
    <property type="entry name" value="F6A14.6 PROTEIN"/>
    <property type="match status" value="1"/>
</dbReference>
<proteinExistence type="predicted"/>
<sequence length="93" mass="10784">MGKWLRKYERFPQADYSPTTASGLSFKTCDSVPYLDSIVKYLGLMSNEHFSSLVLYSEFHKEKRSMDVELEKKVITQPCEYHRLSNICPAVTI</sequence>
<dbReference type="AlphaFoldDB" id="A0A9Q0GNK1"/>
<reference evidence="1" key="1">
    <citation type="journal article" date="2023" name="Plant J.">
        <title>The genome of the king protea, Protea cynaroides.</title>
        <authorList>
            <person name="Chang J."/>
            <person name="Duong T.A."/>
            <person name="Schoeman C."/>
            <person name="Ma X."/>
            <person name="Roodt D."/>
            <person name="Barker N."/>
            <person name="Li Z."/>
            <person name="Van de Peer Y."/>
            <person name="Mizrachi E."/>
        </authorList>
    </citation>
    <scope>NUCLEOTIDE SEQUENCE</scope>
    <source>
        <tissue evidence="1">Young leaves</tissue>
    </source>
</reference>